<keyword evidence="2 3" id="KW-0175">Coiled coil</keyword>
<dbReference type="GO" id="GO:0009903">
    <property type="term" value="P:chloroplast avoidance movement"/>
    <property type="evidence" value="ECO:0007669"/>
    <property type="project" value="TreeGrafter"/>
</dbReference>
<dbReference type="EMBL" id="BSYO01000006">
    <property type="protein sequence ID" value="GMH05829.1"/>
    <property type="molecule type" value="Genomic_DNA"/>
</dbReference>
<feature type="coiled-coil region" evidence="3">
    <location>
        <begin position="393"/>
        <end position="462"/>
    </location>
</feature>
<feature type="coiled-coil region" evidence="3">
    <location>
        <begin position="212"/>
        <end position="264"/>
    </location>
</feature>
<feature type="region of interest" description="Disordered" evidence="4">
    <location>
        <begin position="1"/>
        <end position="20"/>
    </location>
</feature>
<keyword evidence="6" id="KW-1185">Reference proteome</keyword>
<comment type="similarity">
    <text evidence="1">Belongs to the WEB family.</text>
</comment>
<evidence type="ECO:0000256" key="2">
    <source>
        <dbReference type="ARBA" id="ARBA00023054"/>
    </source>
</evidence>
<evidence type="ECO:0000256" key="4">
    <source>
        <dbReference type="SAM" id="MobiDB-lite"/>
    </source>
</evidence>
<evidence type="ECO:0000256" key="1">
    <source>
        <dbReference type="ARBA" id="ARBA00005485"/>
    </source>
</evidence>
<evidence type="ECO:0000256" key="3">
    <source>
        <dbReference type="SAM" id="Coils"/>
    </source>
</evidence>
<evidence type="ECO:0008006" key="7">
    <source>
        <dbReference type="Google" id="ProtNLM"/>
    </source>
</evidence>
<sequence length="652" mass="72264">MKERPKNTWSPKAGVGEIDTRAPFQSVKDAVNLFGESVFSGERPSIKKAKPHSSERVLAKETQLHLAQKELNKLQVQLNNAETTKAEALAELEKARQAVEDLTKKLEMISSSKEAAIKATEAAKNRAKQLEEANSNNLAVTNGAQKQDLDTAREQYTTVLSVLNAAKQELAKIRQCYDASLEAKAYATKQEAEAELAAKEHTERACEISKEISGVKQTIEQVKQASMRAQEEQERILYEKNIQRESYKSSLDESAKKLQALKKEFDPELAINLEVQLVQTMSEIGTLQNEMKNVKASDIDSVRTITSELDGAKESLQKVLEEESALQSSVESLKLELENLRKEHAELKEKEAETESIAGNLHVKLRKSNSELEACLAEEASARGLSNEMIATLNQLSSEVANTRLEAEDMERKAEQLRKEAEVTRISLDAVEKQLGVALEEAEQAKADEERALEHIKTLSERTDAALSSASDSGAKITISREEFESLSRKVEESDKLAEMKVAAAMAQVEAVKASENEAFKRLEAAQEEVKDTEAATEAALKRAEMAEAAKKAVEGELRRWREREQKKAAEAAARIFAETQPLAPAQASPKPSPVHYHAQKQNLSEKVKKMEKQRASMPKKALLPNLSGIFQRKKSQIEVGSPSYLPGENPI</sequence>
<dbReference type="PANTHER" id="PTHR32054">
    <property type="entry name" value="HEAVY CHAIN, PUTATIVE, EXPRESSED-RELATED-RELATED"/>
    <property type="match status" value="1"/>
</dbReference>
<protein>
    <recommendedName>
        <fullName evidence="7">WEB family protein</fullName>
    </recommendedName>
</protein>
<feature type="coiled-coil region" evidence="3">
    <location>
        <begin position="302"/>
        <end position="357"/>
    </location>
</feature>
<proteinExistence type="inferred from homology"/>
<dbReference type="GO" id="GO:0005829">
    <property type="term" value="C:cytosol"/>
    <property type="evidence" value="ECO:0007669"/>
    <property type="project" value="TreeGrafter"/>
</dbReference>
<dbReference type="Pfam" id="PF05701">
    <property type="entry name" value="WEMBL"/>
    <property type="match status" value="1"/>
</dbReference>
<feature type="coiled-coil region" evidence="3">
    <location>
        <begin position="506"/>
        <end position="564"/>
    </location>
</feature>
<comment type="caution">
    <text evidence="5">The sequence shown here is derived from an EMBL/GenBank/DDBJ whole genome shotgun (WGS) entry which is preliminary data.</text>
</comment>
<reference evidence="5" key="1">
    <citation type="submission" date="2023-05" db="EMBL/GenBank/DDBJ databases">
        <title>Nepenthes gracilis genome sequencing.</title>
        <authorList>
            <person name="Fukushima K."/>
        </authorList>
    </citation>
    <scope>NUCLEOTIDE SEQUENCE</scope>
    <source>
        <strain evidence="5">SING2019-196</strain>
    </source>
</reference>
<gene>
    <name evidence="5" type="ORF">Nepgr_007669</name>
</gene>
<feature type="region of interest" description="Disordered" evidence="4">
    <location>
        <begin position="609"/>
        <end position="628"/>
    </location>
</feature>
<dbReference type="Proteomes" id="UP001279734">
    <property type="component" value="Unassembled WGS sequence"/>
</dbReference>
<feature type="coiled-coil region" evidence="3">
    <location>
        <begin position="57"/>
        <end position="133"/>
    </location>
</feature>
<evidence type="ECO:0000313" key="6">
    <source>
        <dbReference type="Proteomes" id="UP001279734"/>
    </source>
</evidence>
<dbReference type="AlphaFoldDB" id="A0AAD3S7P1"/>
<accession>A0AAD3S7P1</accession>
<evidence type="ECO:0000313" key="5">
    <source>
        <dbReference type="EMBL" id="GMH05829.1"/>
    </source>
</evidence>
<dbReference type="PANTHER" id="PTHR32054:SF3">
    <property type="entry name" value="HEAVY CHAIN, PUTATIVE, EXPRESSED-RELATED"/>
    <property type="match status" value="1"/>
</dbReference>
<organism evidence="5 6">
    <name type="scientific">Nepenthes gracilis</name>
    <name type="common">Slender pitcher plant</name>
    <dbReference type="NCBI Taxonomy" id="150966"/>
    <lineage>
        <taxon>Eukaryota</taxon>
        <taxon>Viridiplantae</taxon>
        <taxon>Streptophyta</taxon>
        <taxon>Embryophyta</taxon>
        <taxon>Tracheophyta</taxon>
        <taxon>Spermatophyta</taxon>
        <taxon>Magnoliopsida</taxon>
        <taxon>eudicotyledons</taxon>
        <taxon>Gunneridae</taxon>
        <taxon>Pentapetalae</taxon>
        <taxon>Caryophyllales</taxon>
        <taxon>Nepenthaceae</taxon>
        <taxon>Nepenthes</taxon>
    </lineage>
</organism>
<dbReference type="GO" id="GO:0009904">
    <property type="term" value="P:chloroplast accumulation movement"/>
    <property type="evidence" value="ECO:0007669"/>
    <property type="project" value="TreeGrafter"/>
</dbReference>
<dbReference type="InterPro" id="IPR008545">
    <property type="entry name" value="Web"/>
</dbReference>
<name>A0AAD3S7P1_NEPGR</name>